<dbReference type="Proteomes" id="UP000077202">
    <property type="component" value="Unassembled WGS sequence"/>
</dbReference>
<name>A0A176WCX3_MARPO</name>
<proteinExistence type="predicted"/>
<keyword evidence="2" id="KW-0812">Transmembrane</keyword>
<evidence type="ECO:0000256" key="1">
    <source>
        <dbReference type="SAM" id="MobiDB-lite"/>
    </source>
</evidence>
<organism evidence="3 4">
    <name type="scientific">Marchantia polymorpha subsp. ruderalis</name>
    <dbReference type="NCBI Taxonomy" id="1480154"/>
    <lineage>
        <taxon>Eukaryota</taxon>
        <taxon>Viridiplantae</taxon>
        <taxon>Streptophyta</taxon>
        <taxon>Embryophyta</taxon>
        <taxon>Marchantiophyta</taxon>
        <taxon>Marchantiopsida</taxon>
        <taxon>Marchantiidae</taxon>
        <taxon>Marchantiales</taxon>
        <taxon>Marchantiaceae</taxon>
        <taxon>Marchantia</taxon>
    </lineage>
</organism>
<gene>
    <name evidence="3" type="ORF">AXG93_669s1040</name>
</gene>
<reference evidence="3" key="1">
    <citation type="submission" date="2016-03" db="EMBL/GenBank/DDBJ databases">
        <title>Mechanisms controlling the formation of the plant cell surface in tip-growing cells are functionally conserved among land plants.</title>
        <authorList>
            <person name="Honkanen S."/>
            <person name="Jones V.A."/>
            <person name="Morieri G."/>
            <person name="Champion C."/>
            <person name="Hetherington A.J."/>
            <person name="Kelly S."/>
            <person name="Saint-Marcoux D."/>
            <person name="Proust H."/>
            <person name="Prescott H."/>
            <person name="Dolan L."/>
        </authorList>
    </citation>
    <scope>NUCLEOTIDE SEQUENCE [LARGE SCALE GENOMIC DNA]</scope>
    <source>
        <tissue evidence="3">Whole gametophyte</tissue>
    </source>
</reference>
<sequence length="365" mass="40682">MSGLAGRRQIKLKETVQWTDYDRRKQGRTLGVVIPGPLPLGLGTGPGVRNGREDGDDPWLCDVLDIKAHMCECCTQQFLCGTCSRFPPLSPLPNSFYSQHLTLGSPLFCFPHFTYSELLMQSLVTVSRKDSISSKSASQPGSPESVDYISPPFLAELFLENLALNVIMFRCRSEWARCISLALLLLLKLLFMTTGSAIPLRTGYHDQIVRQSSIIEGDFRKSTAYALPDVRVNLKGSSIRKSLHADSGRSLVFNFLDDIGPIQVGPEAISRTEEMDSRTIGHKYDSRNRRFLRGARSPGPPSPQAWFLKQDQGRRVMVGINSTTATGQQTQPFYLSPHAPGIDHNKKQDWSQDYAEPDTHPPESN</sequence>
<keyword evidence="4" id="KW-1185">Reference proteome</keyword>
<evidence type="ECO:0000256" key="2">
    <source>
        <dbReference type="SAM" id="Phobius"/>
    </source>
</evidence>
<dbReference type="EMBL" id="LVLJ01001379">
    <property type="protein sequence ID" value="OAE29956.1"/>
    <property type="molecule type" value="Genomic_DNA"/>
</dbReference>
<protein>
    <submittedName>
        <fullName evidence="3">Uncharacterized protein</fullName>
    </submittedName>
</protein>
<dbReference type="AlphaFoldDB" id="A0A176WCX3"/>
<comment type="caution">
    <text evidence="3">The sequence shown here is derived from an EMBL/GenBank/DDBJ whole genome shotgun (WGS) entry which is preliminary data.</text>
</comment>
<evidence type="ECO:0000313" key="4">
    <source>
        <dbReference type="Proteomes" id="UP000077202"/>
    </source>
</evidence>
<accession>A0A176WCX3</accession>
<feature type="region of interest" description="Disordered" evidence="1">
    <location>
        <begin position="328"/>
        <end position="365"/>
    </location>
</feature>
<keyword evidence="2" id="KW-0472">Membrane</keyword>
<feature type="compositionally biased region" description="Basic and acidic residues" evidence="1">
    <location>
        <begin position="341"/>
        <end position="350"/>
    </location>
</feature>
<keyword evidence="2" id="KW-1133">Transmembrane helix</keyword>
<evidence type="ECO:0000313" key="3">
    <source>
        <dbReference type="EMBL" id="OAE29956.1"/>
    </source>
</evidence>
<feature type="transmembrane region" description="Helical" evidence="2">
    <location>
        <begin position="178"/>
        <end position="200"/>
    </location>
</feature>